<dbReference type="CDD" id="cd08891">
    <property type="entry name" value="SRPBCC_CalC"/>
    <property type="match status" value="1"/>
</dbReference>
<dbReference type="SUPFAM" id="SSF55961">
    <property type="entry name" value="Bet v1-like"/>
    <property type="match status" value="1"/>
</dbReference>
<keyword evidence="4" id="KW-1185">Reference proteome</keyword>
<sequence length="173" mass="19457">MSRPVQEAGGEAAAVRKSVRVQAPIEHAFRVFVEQMETWWPATHHIGKTPFAAIFVEPRVGGRWYERNADGQQCEWGTVLAWEPPHRVALSWHVGPGHDQPDWVCDPDIAKASEVEIRFTAEGPGTTLIELEHSKLERHGEGYEQLRAIFDGPGAWITILELFAKAAEKEARE</sequence>
<dbReference type="Proteomes" id="UP000538666">
    <property type="component" value="Unassembled WGS sequence"/>
</dbReference>
<comment type="similarity">
    <text evidence="1">Belongs to the AHA1 family.</text>
</comment>
<dbReference type="Gene3D" id="3.30.530.20">
    <property type="match status" value="1"/>
</dbReference>
<name>A0A841JUQ8_9BACT</name>
<evidence type="ECO:0000313" key="4">
    <source>
        <dbReference type="Proteomes" id="UP000538666"/>
    </source>
</evidence>
<dbReference type="InterPro" id="IPR013538">
    <property type="entry name" value="ASHA1/2-like_C"/>
</dbReference>
<gene>
    <name evidence="3" type="ORF">HNQ77_000096</name>
</gene>
<organism evidence="3 4">
    <name type="scientific">Silvibacterium bohemicum</name>
    <dbReference type="NCBI Taxonomy" id="1577686"/>
    <lineage>
        <taxon>Bacteria</taxon>
        <taxon>Pseudomonadati</taxon>
        <taxon>Acidobacteriota</taxon>
        <taxon>Terriglobia</taxon>
        <taxon>Terriglobales</taxon>
        <taxon>Acidobacteriaceae</taxon>
        <taxon>Silvibacterium</taxon>
    </lineage>
</organism>
<dbReference type="InterPro" id="IPR023393">
    <property type="entry name" value="START-like_dom_sf"/>
</dbReference>
<accession>A0A841JUQ8</accession>
<evidence type="ECO:0000256" key="1">
    <source>
        <dbReference type="ARBA" id="ARBA00006817"/>
    </source>
</evidence>
<dbReference type="EMBL" id="JACHEK010000001">
    <property type="protein sequence ID" value="MBB6142158.1"/>
    <property type="molecule type" value="Genomic_DNA"/>
</dbReference>
<reference evidence="3 4" key="1">
    <citation type="submission" date="2020-08" db="EMBL/GenBank/DDBJ databases">
        <title>Genomic Encyclopedia of Type Strains, Phase IV (KMG-IV): sequencing the most valuable type-strain genomes for metagenomic binning, comparative biology and taxonomic classification.</title>
        <authorList>
            <person name="Goeker M."/>
        </authorList>
    </citation>
    <scope>NUCLEOTIDE SEQUENCE [LARGE SCALE GENOMIC DNA]</scope>
    <source>
        <strain evidence="3 4">DSM 103733</strain>
    </source>
</reference>
<proteinExistence type="inferred from homology"/>
<dbReference type="Pfam" id="PF08327">
    <property type="entry name" value="AHSA1"/>
    <property type="match status" value="1"/>
</dbReference>
<protein>
    <submittedName>
        <fullName evidence="3">Uncharacterized protein YndB with AHSA1/START domain</fullName>
    </submittedName>
</protein>
<dbReference type="RefSeq" id="WP_050057425.1">
    <property type="nucleotide sequence ID" value="NZ_JACHEK010000001.1"/>
</dbReference>
<comment type="caution">
    <text evidence="3">The sequence shown here is derived from an EMBL/GenBank/DDBJ whole genome shotgun (WGS) entry which is preliminary data.</text>
</comment>
<dbReference type="AlphaFoldDB" id="A0A841JUQ8"/>
<evidence type="ECO:0000259" key="2">
    <source>
        <dbReference type="Pfam" id="PF08327"/>
    </source>
</evidence>
<dbReference type="OrthoDB" id="268331at2"/>
<feature type="domain" description="Activator of Hsp90 ATPase homologue 1/2-like C-terminal" evidence="2">
    <location>
        <begin position="23"/>
        <end position="140"/>
    </location>
</feature>
<evidence type="ECO:0000313" key="3">
    <source>
        <dbReference type="EMBL" id="MBB6142158.1"/>
    </source>
</evidence>